<evidence type="ECO:0000313" key="3">
    <source>
        <dbReference type="Proteomes" id="UP000503320"/>
    </source>
</evidence>
<name>A0A6M3HUE2_9GAMM</name>
<sequence length="50" mass="5926">MQQFMLELVLHPVEQAAKLHSEFVKIYPFIDVDGRTSRLLRFCIYKSTLL</sequence>
<dbReference type="Pfam" id="PF02661">
    <property type="entry name" value="Fic"/>
    <property type="match status" value="1"/>
</dbReference>
<dbReference type="RefSeq" id="WP_155960878.1">
    <property type="nucleotide sequence ID" value="NZ_CP038017.1"/>
</dbReference>
<dbReference type="SUPFAM" id="SSF140931">
    <property type="entry name" value="Fic-like"/>
    <property type="match status" value="1"/>
</dbReference>
<dbReference type="Gene3D" id="1.10.3290.10">
    <property type="entry name" value="Fido-like domain"/>
    <property type="match status" value="1"/>
</dbReference>
<dbReference type="KEGG" id="afri:E3E15_05545"/>
<proteinExistence type="predicted"/>
<accession>A0A6M3HUE2</accession>
<dbReference type="AlphaFoldDB" id="A0A6M3HUE2"/>
<feature type="domain" description="Fido" evidence="1">
    <location>
        <begin position="1"/>
        <end position="50"/>
    </location>
</feature>
<gene>
    <name evidence="2" type="ORF">E3E15_05545</name>
</gene>
<reference evidence="2 3" key="1">
    <citation type="submission" date="2019-03" db="EMBL/GenBank/DDBJ databases">
        <title>Complete Genome Sequence of Allofrancisella frigidaquae Strain SYSU 10HL1970 Isolated from Water-Cooling Systems in China.</title>
        <authorList>
            <person name="Ohrman C."/>
            <person name="Uneklint I."/>
            <person name="Sjodin A."/>
        </authorList>
    </citation>
    <scope>NUCLEOTIDE SEQUENCE [LARGE SCALE GENOMIC DNA]</scope>
    <source>
        <strain evidence="2 3">SYSU 10HL1970</strain>
    </source>
</reference>
<evidence type="ECO:0000313" key="2">
    <source>
        <dbReference type="EMBL" id="QIV94844.1"/>
    </source>
</evidence>
<protein>
    <submittedName>
        <fullName evidence="2">Fic family protein</fullName>
    </submittedName>
</protein>
<dbReference type="InterPro" id="IPR036597">
    <property type="entry name" value="Fido-like_dom_sf"/>
</dbReference>
<dbReference type="InterPro" id="IPR003812">
    <property type="entry name" value="Fido"/>
</dbReference>
<dbReference type="EMBL" id="CP038017">
    <property type="protein sequence ID" value="QIV94844.1"/>
    <property type="molecule type" value="Genomic_DNA"/>
</dbReference>
<organism evidence="2 3">
    <name type="scientific">Allofrancisella frigidaquae</name>
    <dbReference type="NCBI Taxonomy" id="1085644"/>
    <lineage>
        <taxon>Bacteria</taxon>
        <taxon>Pseudomonadati</taxon>
        <taxon>Pseudomonadota</taxon>
        <taxon>Gammaproteobacteria</taxon>
        <taxon>Thiotrichales</taxon>
        <taxon>Francisellaceae</taxon>
        <taxon>Allofrancisella</taxon>
    </lineage>
</organism>
<dbReference type="PROSITE" id="PS51459">
    <property type="entry name" value="FIDO"/>
    <property type="match status" value="1"/>
</dbReference>
<dbReference type="Proteomes" id="UP000503320">
    <property type="component" value="Chromosome"/>
</dbReference>
<keyword evidence="3" id="KW-1185">Reference proteome</keyword>
<evidence type="ECO:0000259" key="1">
    <source>
        <dbReference type="PROSITE" id="PS51459"/>
    </source>
</evidence>